<reference evidence="9" key="1">
    <citation type="submission" date="2016-04" db="UniProtKB">
        <authorList>
            <consortium name="WormBaseParasite"/>
        </authorList>
    </citation>
    <scope>IDENTIFICATION</scope>
</reference>
<evidence type="ECO:0000256" key="2">
    <source>
        <dbReference type="ARBA" id="ARBA00022700"/>
    </source>
</evidence>
<evidence type="ECO:0000313" key="9">
    <source>
        <dbReference type="WBParaSite" id="HNAJ_0000853101-mRNA-1"/>
    </source>
</evidence>
<dbReference type="WBParaSite" id="HNAJ_0000853101-mRNA-1">
    <property type="protein sequence ID" value="HNAJ_0000853101-mRNA-1"/>
    <property type="gene ID" value="HNAJ_0000853101"/>
</dbReference>
<feature type="region of interest" description="Disordered" evidence="6">
    <location>
        <begin position="194"/>
        <end position="220"/>
    </location>
</feature>
<organism evidence="9">
    <name type="scientific">Rodentolepis nana</name>
    <name type="common">Dwarf tapeworm</name>
    <name type="synonym">Hymenolepis nana</name>
    <dbReference type="NCBI Taxonomy" id="102285"/>
    <lineage>
        <taxon>Eukaryota</taxon>
        <taxon>Metazoa</taxon>
        <taxon>Spiralia</taxon>
        <taxon>Lophotrochozoa</taxon>
        <taxon>Platyhelminthes</taxon>
        <taxon>Cestoda</taxon>
        <taxon>Eucestoda</taxon>
        <taxon>Cyclophyllidea</taxon>
        <taxon>Hymenolepididae</taxon>
        <taxon>Rodentolepis</taxon>
    </lineage>
</organism>
<dbReference type="InterPro" id="IPR036860">
    <property type="entry name" value="SH2_dom_sf"/>
</dbReference>
<evidence type="ECO:0000259" key="7">
    <source>
        <dbReference type="PROSITE" id="PS50001"/>
    </source>
</evidence>
<feature type="compositionally biased region" description="Polar residues" evidence="6">
    <location>
        <begin position="141"/>
        <end position="151"/>
    </location>
</feature>
<keyword evidence="2" id="KW-0734">Signal transduction inhibitor</keyword>
<sequence length="468" mass="52638">LPKFSEVPHFILFSQSRQPQVKESSSSSHRRGHFPHWLFPHDHQPKHSRSPPPSTTPPPPPPRNTALRCKPLTRSVEVQTEPPVPQSCCCTNTDFNPLLYESKNVTSCWCTASQGQPIMLHHYHMHHYYHCEEQQPQQQQHSAIGSTSNSVPGEPQGTGFRTSSPLIKLSATWPPNIAITGAEEAETTTIMTTTATETQSPQQEDCCELSPSTEEAPCPPTHVSSALRTVESPQEQVITPKDDPQEDQRGVFLQNIAQLKRTGWYWGPLTIEEAELLLQDRPNGSFLVRDSGHELYILSLSFRAEDRTYHTRIEHTGGKFGFAIQGGADTTSSSIAQFINHVIAESERGKSRFFLRQSVLTMSPTADQNGGERVTNHLEGESHYVEARLLYPVSRFLVVHSLAHLCRFEILLKVRKDHIDHLPLPDPLKKYLHERQYYTEFVQAYLESIRGGEGTEQVSSKGVTSLDS</sequence>
<dbReference type="GO" id="GO:0009968">
    <property type="term" value="P:negative regulation of signal transduction"/>
    <property type="evidence" value="ECO:0007669"/>
    <property type="project" value="UniProtKB-KW"/>
</dbReference>
<dbReference type="PANTHER" id="PTHR10155:SF5">
    <property type="entry name" value="SUPPRESSOR OF CYTOKINE SIGNALING 7"/>
    <property type="match status" value="1"/>
</dbReference>
<keyword evidence="1" id="KW-0341">Growth regulation</keyword>
<keyword evidence="4 5" id="KW-0727">SH2 domain</keyword>
<evidence type="ECO:0000259" key="8">
    <source>
        <dbReference type="PROSITE" id="PS50225"/>
    </source>
</evidence>
<dbReference type="SMART" id="SM00253">
    <property type="entry name" value="SOCS"/>
    <property type="match status" value="1"/>
</dbReference>
<dbReference type="GO" id="GO:0005942">
    <property type="term" value="C:phosphatidylinositol 3-kinase complex"/>
    <property type="evidence" value="ECO:0007669"/>
    <property type="project" value="TreeGrafter"/>
</dbReference>
<dbReference type="SUPFAM" id="SSF55550">
    <property type="entry name" value="SH2 domain"/>
    <property type="match status" value="1"/>
</dbReference>
<dbReference type="SUPFAM" id="SSF158235">
    <property type="entry name" value="SOCS box-like"/>
    <property type="match status" value="1"/>
</dbReference>
<dbReference type="PROSITE" id="PS50001">
    <property type="entry name" value="SH2"/>
    <property type="match status" value="1"/>
</dbReference>
<keyword evidence="3" id="KW-0833">Ubl conjugation pathway</keyword>
<dbReference type="STRING" id="102285.A0A0R3TMI6"/>
<feature type="compositionally biased region" description="Pro residues" evidence="6">
    <location>
        <begin position="50"/>
        <end position="63"/>
    </location>
</feature>
<proteinExistence type="predicted"/>
<dbReference type="GO" id="GO:0035556">
    <property type="term" value="P:intracellular signal transduction"/>
    <property type="evidence" value="ECO:0007669"/>
    <property type="project" value="InterPro"/>
</dbReference>
<dbReference type="Pfam" id="PF07525">
    <property type="entry name" value="SOCS_box"/>
    <property type="match status" value="1"/>
</dbReference>
<name>A0A0R3TMI6_RODNA</name>
<dbReference type="AlphaFoldDB" id="A0A0R3TMI6"/>
<evidence type="ECO:0000256" key="4">
    <source>
        <dbReference type="ARBA" id="ARBA00022999"/>
    </source>
</evidence>
<dbReference type="GO" id="GO:0046935">
    <property type="term" value="F:1-phosphatidylinositol-3-kinase regulator activity"/>
    <property type="evidence" value="ECO:0007669"/>
    <property type="project" value="TreeGrafter"/>
</dbReference>
<feature type="domain" description="SOCS box" evidence="8">
    <location>
        <begin position="388"/>
        <end position="438"/>
    </location>
</feature>
<protein>
    <submittedName>
        <fullName evidence="9">Suppressor of cytokine signaling 7</fullName>
    </submittedName>
</protein>
<evidence type="ECO:0000256" key="5">
    <source>
        <dbReference type="PROSITE-ProRule" id="PRU00191"/>
    </source>
</evidence>
<feature type="region of interest" description="Disordered" evidence="6">
    <location>
        <begin position="15"/>
        <end position="66"/>
    </location>
</feature>
<dbReference type="PANTHER" id="PTHR10155">
    <property type="entry name" value="PHOSPHATIDYLINOSITOL 3-KINASE REGULATORY SUBUNIT"/>
    <property type="match status" value="1"/>
</dbReference>
<accession>A0A0R3TMI6</accession>
<dbReference type="InterPro" id="IPR001496">
    <property type="entry name" value="SOCS_box"/>
</dbReference>
<evidence type="ECO:0000256" key="3">
    <source>
        <dbReference type="ARBA" id="ARBA00022786"/>
    </source>
</evidence>
<evidence type="ECO:0000256" key="6">
    <source>
        <dbReference type="SAM" id="MobiDB-lite"/>
    </source>
</evidence>
<dbReference type="PROSITE" id="PS50225">
    <property type="entry name" value="SOCS"/>
    <property type="match status" value="1"/>
</dbReference>
<dbReference type="InterPro" id="IPR036036">
    <property type="entry name" value="SOCS_box-like_dom_sf"/>
</dbReference>
<dbReference type="SMART" id="SM00969">
    <property type="entry name" value="SOCS_box"/>
    <property type="match status" value="1"/>
</dbReference>
<dbReference type="Pfam" id="PF00017">
    <property type="entry name" value="SH2"/>
    <property type="match status" value="1"/>
</dbReference>
<dbReference type="SMART" id="SM00252">
    <property type="entry name" value="SH2"/>
    <property type="match status" value="1"/>
</dbReference>
<dbReference type="Gene3D" id="3.30.505.10">
    <property type="entry name" value="SH2 domain"/>
    <property type="match status" value="1"/>
</dbReference>
<dbReference type="GO" id="GO:0046854">
    <property type="term" value="P:phosphatidylinositol phosphate biosynthetic process"/>
    <property type="evidence" value="ECO:0007669"/>
    <property type="project" value="TreeGrafter"/>
</dbReference>
<feature type="domain" description="SH2" evidence="7">
    <location>
        <begin position="264"/>
        <end position="359"/>
    </location>
</feature>
<feature type="compositionally biased region" description="Polar residues" evidence="6">
    <location>
        <begin position="15"/>
        <end position="27"/>
    </location>
</feature>
<feature type="region of interest" description="Disordered" evidence="6">
    <location>
        <begin position="138"/>
        <end position="159"/>
    </location>
</feature>
<evidence type="ECO:0000256" key="1">
    <source>
        <dbReference type="ARBA" id="ARBA00022604"/>
    </source>
</evidence>
<dbReference type="InterPro" id="IPR000980">
    <property type="entry name" value="SH2"/>
</dbReference>